<dbReference type="Pfam" id="PF13365">
    <property type="entry name" value="Trypsin_2"/>
    <property type="match status" value="1"/>
</dbReference>
<gene>
    <name evidence="5" type="ORF">JF922_04630</name>
</gene>
<keyword evidence="3" id="KW-0812">Transmembrane</keyword>
<evidence type="ECO:0000259" key="4">
    <source>
        <dbReference type="PROSITE" id="PS50106"/>
    </source>
</evidence>
<dbReference type="PANTHER" id="PTHR43343:SF3">
    <property type="entry name" value="PROTEASE DO-LIKE 8, CHLOROPLASTIC"/>
    <property type="match status" value="1"/>
</dbReference>
<dbReference type="Pfam" id="PF13180">
    <property type="entry name" value="PDZ_2"/>
    <property type="match status" value="1"/>
</dbReference>
<dbReference type="AlphaFoldDB" id="A0A934K039"/>
<dbReference type="Gene3D" id="2.30.42.10">
    <property type="match status" value="1"/>
</dbReference>
<accession>A0A934K039</accession>
<keyword evidence="2" id="KW-0378">Hydrolase</keyword>
<dbReference type="GO" id="GO:0006508">
    <property type="term" value="P:proteolysis"/>
    <property type="evidence" value="ECO:0007669"/>
    <property type="project" value="UniProtKB-KW"/>
</dbReference>
<dbReference type="RefSeq" id="WP_338199510.1">
    <property type="nucleotide sequence ID" value="NZ_JAEKNR010000057.1"/>
</dbReference>
<dbReference type="EMBL" id="JAEKNR010000057">
    <property type="protein sequence ID" value="MBJ7597354.1"/>
    <property type="molecule type" value="Genomic_DNA"/>
</dbReference>
<dbReference type="InterPro" id="IPR009003">
    <property type="entry name" value="Peptidase_S1_PA"/>
</dbReference>
<keyword evidence="6" id="KW-1185">Reference proteome</keyword>
<evidence type="ECO:0000313" key="5">
    <source>
        <dbReference type="EMBL" id="MBJ7597354.1"/>
    </source>
</evidence>
<dbReference type="InterPro" id="IPR051201">
    <property type="entry name" value="Chloro_Bact_Ser_Proteases"/>
</dbReference>
<dbReference type="PROSITE" id="PS50106">
    <property type="entry name" value="PDZ"/>
    <property type="match status" value="1"/>
</dbReference>
<evidence type="ECO:0000256" key="2">
    <source>
        <dbReference type="ARBA" id="ARBA00022801"/>
    </source>
</evidence>
<dbReference type="InterPro" id="IPR001940">
    <property type="entry name" value="Peptidase_S1C"/>
</dbReference>
<dbReference type="GO" id="GO:0004252">
    <property type="term" value="F:serine-type endopeptidase activity"/>
    <property type="evidence" value="ECO:0007669"/>
    <property type="project" value="InterPro"/>
</dbReference>
<reference evidence="5" key="1">
    <citation type="submission" date="2020-10" db="EMBL/GenBank/DDBJ databases">
        <title>Ca. Dormibacterota MAGs.</title>
        <authorList>
            <person name="Montgomery K."/>
        </authorList>
    </citation>
    <scope>NUCLEOTIDE SEQUENCE [LARGE SCALE GENOMIC DNA]</scope>
    <source>
        <strain evidence="5">SC8812_S17_10</strain>
    </source>
</reference>
<evidence type="ECO:0000256" key="1">
    <source>
        <dbReference type="ARBA" id="ARBA00022670"/>
    </source>
</evidence>
<evidence type="ECO:0000313" key="6">
    <source>
        <dbReference type="Proteomes" id="UP000612893"/>
    </source>
</evidence>
<feature type="transmembrane region" description="Helical" evidence="3">
    <location>
        <begin position="24"/>
        <end position="47"/>
    </location>
</feature>
<sequence length="373" mass="37653">MIEPTGPESPHQAAPRRRAAPPVLVAWLLVAAILGGAVGAGVTLGVLRFQGRTSQPSVDLGGALGSSEDSTAAAVAQRSLPSVVSIVTRESGAAQGSGFLISGDGFIVTNVGVVANAQAVSVLISGDGHRHDARIVDFDCQTAVAVLKVDQVANLPAIAFGDSTGLRLGQNVVGLGGSTADHRSVAKGVVSALHGTVSLSEPPATGPSQLSNVIQTDAVIDPSMSGGPLMNTGAQVIGVTMSGVSQSQPVAFALPSSDIQAEVEQIQQTGQLVVASLGAQVVDVSAADATLHGGSAGARITEVAAGGPADRAGLRPGDLVVQLDDQRLDDAHPLAQVLRSRFKPDQKATVTYVRAGSTSQLQMTLRGEHPPCP</sequence>
<keyword evidence="3" id="KW-1133">Transmembrane helix</keyword>
<name>A0A934K039_9BACT</name>
<proteinExistence type="predicted"/>
<dbReference type="InterPro" id="IPR001478">
    <property type="entry name" value="PDZ"/>
</dbReference>
<dbReference type="PANTHER" id="PTHR43343">
    <property type="entry name" value="PEPTIDASE S12"/>
    <property type="match status" value="1"/>
</dbReference>
<dbReference type="Proteomes" id="UP000612893">
    <property type="component" value="Unassembled WGS sequence"/>
</dbReference>
<evidence type="ECO:0000256" key="3">
    <source>
        <dbReference type="SAM" id="Phobius"/>
    </source>
</evidence>
<protein>
    <submittedName>
        <fullName evidence="5">Trypsin-like peptidase domain-containing protein</fullName>
    </submittedName>
</protein>
<comment type="caution">
    <text evidence="5">The sequence shown here is derived from an EMBL/GenBank/DDBJ whole genome shotgun (WGS) entry which is preliminary data.</text>
</comment>
<dbReference type="SUPFAM" id="SSF50494">
    <property type="entry name" value="Trypsin-like serine proteases"/>
    <property type="match status" value="1"/>
</dbReference>
<dbReference type="InterPro" id="IPR036034">
    <property type="entry name" value="PDZ_sf"/>
</dbReference>
<organism evidence="5 6">
    <name type="scientific">Candidatus Nephthysia bennettiae</name>
    <dbReference type="NCBI Taxonomy" id="3127016"/>
    <lineage>
        <taxon>Bacteria</taxon>
        <taxon>Bacillati</taxon>
        <taxon>Candidatus Dormiibacterota</taxon>
        <taxon>Candidatus Dormibacteria</taxon>
        <taxon>Candidatus Dormibacterales</taxon>
        <taxon>Candidatus Dormibacteraceae</taxon>
        <taxon>Candidatus Nephthysia</taxon>
    </lineage>
</organism>
<dbReference type="Gene3D" id="2.40.10.120">
    <property type="match status" value="1"/>
</dbReference>
<keyword evidence="1" id="KW-0645">Protease</keyword>
<dbReference type="SMART" id="SM00228">
    <property type="entry name" value="PDZ"/>
    <property type="match status" value="1"/>
</dbReference>
<feature type="domain" description="PDZ" evidence="4">
    <location>
        <begin position="262"/>
        <end position="330"/>
    </location>
</feature>
<keyword evidence="3" id="KW-0472">Membrane</keyword>
<dbReference type="PRINTS" id="PR00834">
    <property type="entry name" value="PROTEASES2C"/>
</dbReference>
<dbReference type="SUPFAM" id="SSF50156">
    <property type="entry name" value="PDZ domain-like"/>
    <property type="match status" value="1"/>
</dbReference>